<dbReference type="InterPro" id="IPR029058">
    <property type="entry name" value="AB_hydrolase_fold"/>
</dbReference>
<dbReference type="Pfam" id="PF00326">
    <property type="entry name" value="Peptidase_S9"/>
    <property type="match status" value="1"/>
</dbReference>
<comment type="caution">
    <text evidence="2">The sequence shown here is derived from an EMBL/GenBank/DDBJ whole genome shotgun (WGS) entry which is preliminary data.</text>
</comment>
<keyword evidence="3" id="KW-1185">Reference proteome</keyword>
<dbReference type="InterPro" id="IPR050585">
    <property type="entry name" value="Xaa-Pro_dipeptidyl-ppase/CocE"/>
</dbReference>
<dbReference type="EMBL" id="JAODUO010000115">
    <property type="protein sequence ID" value="KAK2194299.1"/>
    <property type="molecule type" value="Genomic_DNA"/>
</dbReference>
<proteinExistence type="predicted"/>
<dbReference type="GO" id="GO:0006508">
    <property type="term" value="P:proteolysis"/>
    <property type="evidence" value="ECO:0007669"/>
    <property type="project" value="InterPro"/>
</dbReference>
<dbReference type="AlphaFoldDB" id="A0AAD9PGM7"/>
<dbReference type="SUPFAM" id="SSF69304">
    <property type="entry name" value="Tricorn protease N-terminal domain"/>
    <property type="match status" value="1"/>
</dbReference>
<feature type="domain" description="Peptidase S9 prolyl oligopeptidase catalytic" evidence="1">
    <location>
        <begin position="440"/>
        <end position="641"/>
    </location>
</feature>
<dbReference type="InterPro" id="IPR011042">
    <property type="entry name" value="6-blade_b-propeller_TolB-like"/>
</dbReference>
<dbReference type="SUPFAM" id="SSF82171">
    <property type="entry name" value="DPP6 N-terminal domain-like"/>
    <property type="match status" value="1"/>
</dbReference>
<dbReference type="InterPro" id="IPR001375">
    <property type="entry name" value="Peptidase_S9_cat"/>
</dbReference>
<evidence type="ECO:0000259" key="1">
    <source>
        <dbReference type="Pfam" id="PF00326"/>
    </source>
</evidence>
<dbReference type="Gene3D" id="2.120.10.30">
    <property type="entry name" value="TolB, C-terminal domain"/>
    <property type="match status" value="1"/>
</dbReference>
<dbReference type="SUPFAM" id="SSF53474">
    <property type="entry name" value="alpha/beta-Hydrolases"/>
    <property type="match status" value="1"/>
</dbReference>
<gene>
    <name evidence="2" type="ORF">NP493_116g04016</name>
</gene>
<sequence>MTTKVTAMTYGGWKSPITSQLATESSVSLQELHVDKAKGNQGAVYWSELRFDEGGRYVICSRTKDKGDITEWTPKDFNARTRVHEYGGGAFFVHDAVVYFSNFVDQRLYMQSSPSDSPRPLTPDNCGWRYSDGQYNTVLKRIFCVREDHSLVEKGEGKEAVNTIVCINPDTQEQQILASGCDFYSCPRVSADGSTIAWVQWNHPNMPWDDTELWVAELDISGDDIKADSTRKMAGGKGVSIMYPNWTSDNELLYISDQSDWWNLYHLTADGKHVNLHAANKELGSPQWVFADYPYDLDTKGRVVTSYGNEFAVLDLKTRDYRVVATGFTSHGHIGFLPDSGLVYCTAGSPTHFPCLISVDVDVTQVTVLKESRSVPVDKGYLSVPEEISWPTGKDQVSHGYFYPPKNKDMEGVAGTLPPLLVRIHGGPTSQFSNVLSLGNQYFTSRGVAVLCVNYRGSTGYGRSYRHLLYKNWGIYDIDDCCSGATYLADKGLVDRNKLCIDGGSAGGYTTLAVLAFKDVFKAGASLYGVADLTSLANDTHKFESRYIDQLVAPSESMEIWSERSPINHTDSFNCPIVLFQGDEDKIVLPNQAEMMFNAVKKKGIPCAYVLYKGEQHGFRKAENIQKTLDGELYFFGRVFGFEPADKKGELEIVNL</sequence>
<dbReference type="Proteomes" id="UP001209878">
    <property type="component" value="Unassembled WGS sequence"/>
</dbReference>
<dbReference type="Gene3D" id="3.40.50.1820">
    <property type="entry name" value="alpha/beta hydrolase"/>
    <property type="match status" value="1"/>
</dbReference>
<dbReference type="PANTHER" id="PTHR43056:SF5">
    <property type="entry name" value="PEPTIDASE S9 PROLYL OLIGOPEPTIDASE CATALYTIC DOMAIN-CONTAINING PROTEIN"/>
    <property type="match status" value="1"/>
</dbReference>
<evidence type="ECO:0000313" key="3">
    <source>
        <dbReference type="Proteomes" id="UP001209878"/>
    </source>
</evidence>
<name>A0AAD9PGM7_RIDPI</name>
<evidence type="ECO:0000313" key="2">
    <source>
        <dbReference type="EMBL" id="KAK2194299.1"/>
    </source>
</evidence>
<dbReference type="PANTHER" id="PTHR43056">
    <property type="entry name" value="PEPTIDASE S9 PROLYL OLIGOPEPTIDASE"/>
    <property type="match status" value="1"/>
</dbReference>
<organism evidence="2 3">
    <name type="scientific">Ridgeia piscesae</name>
    <name type="common">Tubeworm</name>
    <dbReference type="NCBI Taxonomy" id="27915"/>
    <lineage>
        <taxon>Eukaryota</taxon>
        <taxon>Metazoa</taxon>
        <taxon>Spiralia</taxon>
        <taxon>Lophotrochozoa</taxon>
        <taxon>Annelida</taxon>
        <taxon>Polychaeta</taxon>
        <taxon>Sedentaria</taxon>
        <taxon>Canalipalpata</taxon>
        <taxon>Sabellida</taxon>
        <taxon>Siboglinidae</taxon>
        <taxon>Ridgeia</taxon>
    </lineage>
</organism>
<reference evidence="2" key="1">
    <citation type="journal article" date="2023" name="Mol. Biol. Evol.">
        <title>Third-Generation Sequencing Reveals the Adaptive Role of the Epigenome in Three Deep-Sea Polychaetes.</title>
        <authorList>
            <person name="Perez M."/>
            <person name="Aroh O."/>
            <person name="Sun Y."/>
            <person name="Lan Y."/>
            <person name="Juniper S.K."/>
            <person name="Young C.R."/>
            <person name="Angers B."/>
            <person name="Qian P.Y."/>
        </authorList>
    </citation>
    <scope>NUCLEOTIDE SEQUENCE</scope>
    <source>
        <strain evidence="2">R07B-5</strain>
    </source>
</reference>
<protein>
    <recommendedName>
        <fullName evidence="1">Peptidase S9 prolyl oligopeptidase catalytic domain-containing protein</fullName>
    </recommendedName>
</protein>
<accession>A0AAD9PGM7</accession>
<dbReference type="GO" id="GO:0008236">
    <property type="term" value="F:serine-type peptidase activity"/>
    <property type="evidence" value="ECO:0007669"/>
    <property type="project" value="InterPro"/>
</dbReference>